<dbReference type="Pfam" id="PF00534">
    <property type="entry name" value="Glycos_transf_1"/>
    <property type="match status" value="1"/>
</dbReference>
<feature type="domain" description="Glycosyl transferase family 1" evidence="1">
    <location>
        <begin position="187"/>
        <end position="339"/>
    </location>
</feature>
<organism evidence="3 4">
    <name type="scientific">Natronococcus occultus SP4</name>
    <dbReference type="NCBI Taxonomy" id="694430"/>
    <lineage>
        <taxon>Archaea</taxon>
        <taxon>Methanobacteriati</taxon>
        <taxon>Methanobacteriota</taxon>
        <taxon>Stenosarchaea group</taxon>
        <taxon>Halobacteria</taxon>
        <taxon>Halobacteriales</taxon>
        <taxon>Natrialbaceae</taxon>
        <taxon>Natronococcus</taxon>
    </lineage>
</organism>
<dbReference type="Pfam" id="PF13439">
    <property type="entry name" value="Glyco_transf_4"/>
    <property type="match status" value="1"/>
</dbReference>
<protein>
    <submittedName>
        <fullName evidence="3">Glycosyltransferase</fullName>
    </submittedName>
</protein>
<proteinExistence type="predicted"/>
<dbReference type="InterPro" id="IPR050194">
    <property type="entry name" value="Glycosyltransferase_grp1"/>
</dbReference>
<dbReference type="GO" id="GO:0016757">
    <property type="term" value="F:glycosyltransferase activity"/>
    <property type="evidence" value="ECO:0007669"/>
    <property type="project" value="InterPro"/>
</dbReference>
<dbReference type="AlphaFoldDB" id="L0K150"/>
<dbReference type="EMBL" id="CP003929">
    <property type="protein sequence ID" value="AGB39032.1"/>
    <property type="molecule type" value="Genomic_DNA"/>
</dbReference>
<dbReference type="KEGG" id="nou:Natoc_3295"/>
<dbReference type="Proteomes" id="UP000010878">
    <property type="component" value="Chromosome"/>
</dbReference>
<gene>
    <name evidence="3" type="ORF">Natoc_3295</name>
</gene>
<dbReference type="Gene3D" id="3.40.50.2000">
    <property type="entry name" value="Glycogen Phosphorylase B"/>
    <property type="match status" value="2"/>
</dbReference>
<reference evidence="3 4" key="1">
    <citation type="submission" date="2012-11" db="EMBL/GenBank/DDBJ databases">
        <title>FINISHED of Natronococcus occultus SP4, DSM 3396.</title>
        <authorList>
            <consortium name="DOE Joint Genome Institute"/>
            <person name="Eisen J."/>
            <person name="Huntemann M."/>
            <person name="Wei C.-L."/>
            <person name="Han J."/>
            <person name="Detter J.C."/>
            <person name="Han C."/>
            <person name="Tapia R."/>
            <person name="Chen A."/>
            <person name="Kyrpides N."/>
            <person name="Mavromatis K."/>
            <person name="Markowitz V."/>
            <person name="Szeto E."/>
            <person name="Ivanova N."/>
            <person name="Mikhailova N."/>
            <person name="Ovchinnikova G."/>
            <person name="Pagani I."/>
            <person name="Pati A."/>
            <person name="Goodwin L."/>
            <person name="Nordberg H.P."/>
            <person name="Cantor M.N."/>
            <person name="Hua S.X."/>
            <person name="Woyke T."/>
            <person name="Eisen J."/>
            <person name="Klenk H.-P."/>
            <person name="Klenk H.-P."/>
        </authorList>
    </citation>
    <scope>NUCLEOTIDE SEQUENCE [LARGE SCALE GENOMIC DNA]</scope>
    <source>
        <strain evidence="3 4">SP4</strain>
    </source>
</reference>
<dbReference type="SUPFAM" id="SSF53756">
    <property type="entry name" value="UDP-Glycosyltransferase/glycogen phosphorylase"/>
    <property type="match status" value="1"/>
</dbReference>
<dbReference type="HOGENOM" id="CLU_009583_2_5_2"/>
<dbReference type="RefSeq" id="WP_015322471.1">
    <property type="nucleotide sequence ID" value="NC_019974.1"/>
</dbReference>
<evidence type="ECO:0000313" key="3">
    <source>
        <dbReference type="EMBL" id="AGB39032.1"/>
    </source>
</evidence>
<dbReference type="InterPro" id="IPR001296">
    <property type="entry name" value="Glyco_trans_1"/>
</dbReference>
<dbReference type="OrthoDB" id="132546at2157"/>
<dbReference type="STRING" id="694430.Natoc_3295"/>
<evidence type="ECO:0000259" key="1">
    <source>
        <dbReference type="Pfam" id="PF00534"/>
    </source>
</evidence>
<keyword evidence="3" id="KW-0808">Transferase</keyword>
<feature type="domain" description="Glycosyltransferase subfamily 4-like N-terminal" evidence="2">
    <location>
        <begin position="15"/>
        <end position="170"/>
    </location>
</feature>
<evidence type="ECO:0000313" key="4">
    <source>
        <dbReference type="Proteomes" id="UP000010878"/>
    </source>
</evidence>
<accession>L0K150</accession>
<dbReference type="InterPro" id="IPR028098">
    <property type="entry name" value="Glyco_trans_4-like_N"/>
</dbReference>
<dbReference type="PANTHER" id="PTHR45947">
    <property type="entry name" value="SULFOQUINOVOSYL TRANSFERASE SQD2"/>
    <property type="match status" value="1"/>
</dbReference>
<sequence length="364" mass="39779">MPRVLAVLTHVSATTFSFELAEALAAIDDLEVTIVSYYDASVAETAMAPDSAVELVPLGASSRFDPSAIRHLRWVLQRRSYDVLHTHHNFVGSLARLLAPRGTPIVDTEHADHEHHYSLPQVLVNAATLPRADRVVANSERTLASLYRIERVGLADDQCSVIYNGIDTDRIDRVLAEATTPYAIDGRRIATVGRLSETKNQATLVRAFAAVAGEAPDARLTIVGDGPLREELEALASSLGVRDRVEFTGFVDREDVYRILAASDVYVQPSLSEGFCVALVEAMACELPVVVSDLPVLHEVVGDAGAFVPPTDVDAFAAQLERLLVDDRRRLKAGRRAAERARSEFPIERTAQAYRELYAALLEA</sequence>
<dbReference type="eggNOG" id="arCOG01411">
    <property type="taxonomic scope" value="Archaea"/>
</dbReference>
<name>L0K150_9EURY</name>
<dbReference type="CDD" id="cd03811">
    <property type="entry name" value="GT4_GT28_WabH-like"/>
    <property type="match status" value="1"/>
</dbReference>
<dbReference type="GeneID" id="14403682"/>
<evidence type="ECO:0000259" key="2">
    <source>
        <dbReference type="Pfam" id="PF13439"/>
    </source>
</evidence>
<dbReference type="PANTHER" id="PTHR45947:SF3">
    <property type="entry name" value="SULFOQUINOVOSYL TRANSFERASE SQD2"/>
    <property type="match status" value="1"/>
</dbReference>
<keyword evidence="4" id="KW-1185">Reference proteome</keyword>